<protein>
    <submittedName>
        <fullName evidence="2">Aminoglycoside phosphotransferase family protein</fullName>
    </submittedName>
</protein>
<evidence type="ECO:0000313" key="2">
    <source>
        <dbReference type="EMBL" id="MCG7320916.1"/>
    </source>
</evidence>
<dbReference type="InterPro" id="IPR002575">
    <property type="entry name" value="Aminoglycoside_PTrfase"/>
</dbReference>
<dbReference type="SUPFAM" id="SSF56112">
    <property type="entry name" value="Protein kinase-like (PK-like)"/>
    <property type="match status" value="1"/>
</dbReference>
<evidence type="ECO:0000313" key="3">
    <source>
        <dbReference type="Proteomes" id="UP001521931"/>
    </source>
</evidence>
<dbReference type="EMBL" id="JAKRCV010000006">
    <property type="protein sequence ID" value="MCG7320916.1"/>
    <property type="molecule type" value="Genomic_DNA"/>
</dbReference>
<feature type="domain" description="Aminoglycoside phosphotransferase" evidence="1">
    <location>
        <begin position="28"/>
        <end position="267"/>
    </location>
</feature>
<organism evidence="2 3">
    <name type="scientific">Arsenicicoccus bolidensis</name>
    <dbReference type="NCBI Taxonomy" id="229480"/>
    <lineage>
        <taxon>Bacteria</taxon>
        <taxon>Bacillati</taxon>
        <taxon>Actinomycetota</taxon>
        <taxon>Actinomycetes</taxon>
        <taxon>Micrococcales</taxon>
        <taxon>Intrasporangiaceae</taxon>
        <taxon>Arsenicicoccus</taxon>
    </lineage>
</organism>
<dbReference type="Pfam" id="PF01636">
    <property type="entry name" value="APH"/>
    <property type="match status" value="1"/>
</dbReference>
<dbReference type="InterPro" id="IPR051678">
    <property type="entry name" value="AGP_Transferase"/>
</dbReference>
<dbReference type="PANTHER" id="PTHR21310">
    <property type="entry name" value="AMINOGLYCOSIDE PHOSPHOTRANSFERASE-RELATED-RELATED"/>
    <property type="match status" value="1"/>
</dbReference>
<dbReference type="InterPro" id="IPR011009">
    <property type="entry name" value="Kinase-like_dom_sf"/>
</dbReference>
<dbReference type="RefSeq" id="WP_239262221.1">
    <property type="nucleotide sequence ID" value="NZ_DAMDMH010000047.1"/>
</dbReference>
<evidence type="ECO:0000259" key="1">
    <source>
        <dbReference type="Pfam" id="PF01636"/>
    </source>
</evidence>
<reference evidence="2 3" key="1">
    <citation type="submission" date="2022-02" db="EMBL/GenBank/DDBJ databases">
        <title>Uncovering new skin microbiome diversity through culturing and metagenomics.</title>
        <authorList>
            <person name="Conlan S."/>
            <person name="Deming C."/>
            <person name="Nisc Comparative Sequencing Program N."/>
            <person name="Segre J.A."/>
        </authorList>
    </citation>
    <scope>NUCLEOTIDE SEQUENCE [LARGE SCALE GENOMIC DNA]</scope>
    <source>
        <strain evidence="2 3">ACRQZ</strain>
    </source>
</reference>
<dbReference type="Proteomes" id="UP001521931">
    <property type="component" value="Unassembled WGS sequence"/>
</dbReference>
<dbReference type="Gene3D" id="3.90.1200.10">
    <property type="match status" value="1"/>
</dbReference>
<gene>
    <name evidence="2" type="ORF">MHL29_03270</name>
</gene>
<proteinExistence type="predicted"/>
<accession>A0ABS9PZ66</accession>
<comment type="caution">
    <text evidence="2">The sequence shown here is derived from an EMBL/GenBank/DDBJ whole genome shotgun (WGS) entry which is preliminary data.</text>
</comment>
<name>A0ABS9PZ66_9MICO</name>
<sequence>MIDETALRAALDREWAWCGLPRAPEWVSLLGEGESYAAWHVATRGADVVVRVVRRPTEDLPRAMRDEFTVLQLLPDGVGPEPVALDESGDRLGIPAMVVGLVPGEVLTDTDDWDDELLTRLAQAIARLHDRAYPRCGPVGDPQRSTVSIVGAFEAGLGWWLEHQPQVVADPEVLALLPGVRAYLAEREPWFEPVRRFALVHGDLVAANVLVEAGEPRLVDWEWAEIDDPARDLGYLGGRLASEGVQVRLGRDQVEQLVRAYLDAAPADLRATETVESLLARRDAWEVCESLLGSLHDRRLLAEGRHEPGLTERRIAAATSGLREVAPDPATLA</sequence>
<keyword evidence="3" id="KW-1185">Reference proteome</keyword>